<accession>A0A397T274</accession>
<evidence type="ECO:0000313" key="2">
    <source>
        <dbReference type="EMBL" id="RIA90177.1"/>
    </source>
</evidence>
<dbReference type="EMBL" id="QKYT01000188">
    <property type="protein sequence ID" value="RIA90177.1"/>
    <property type="molecule type" value="Genomic_DNA"/>
</dbReference>
<dbReference type="Pfam" id="PF25794">
    <property type="entry name" value="SACS"/>
    <property type="match status" value="1"/>
</dbReference>
<dbReference type="OrthoDB" id="1262810at2759"/>
<proteinExistence type="predicted"/>
<dbReference type="AlphaFoldDB" id="A0A397T274"/>
<dbReference type="Proteomes" id="UP000265703">
    <property type="component" value="Unassembled WGS sequence"/>
</dbReference>
<sequence length="113" mass="13297">MHIIIIFFFFMILVMRVGFNSIIILPDSPSFIAGDKYVILDPHEWYFNGGVKFDFVEERLAEEYPDQFCPFRIPCDEPFKGTIFRYPLCTSEDSIDSDISKKIYKPEEILNIL</sequence>
<dbReference type="GO" id="GO:0030544">
    <property type="term" value="F:Hsp70 protein binding"/>
    <property type="evidence" value="ECO:0007669"/>
    <property type="project" value="TreeGrafter"/>
</dbReference>
<keyword evidence="3" id="KW-1185">Reference proteome</keyword>
<dbReference type="InterPro" id="IPR052972">
    <property type="entry name" value="Sacsin_chaperone_reg"/>
</dbReference>
<organism evidence="2 3">
    <name type="scientific">Glomus cerebriforme</name>
    <dbReference type="NCBI Taxonomy" id="658196"/>
    <lineage>
        <taxon>Eukaryota</taxon>
        <taxon>Fungi</taxon>
        <taxon>Fungi incertae sedis</taxon>
        <taxon>Mucoromycota</taxon>
        <taxon>Glomeromycotina</taxon>
        <taxon>Glomeromycetes</taxon>
        <taxon>Glomerales</taxon>
        <taxon>Glomeraceae</taxon>
        <taxon>Glomus</taxon>
    </lineage>
</organism>
<protein>
    <recommendedName>
        <fullName evidence="1">Sacsin/Nov domain-containing protein</fullName>
    </recommendedName>
</protein>
<reference evidence="2 3" key="1">
    <citation type="submission" date="2018-06" db="EMBL/GenBank/DDBJ databases">
        <title>Comparative genomics reveals the genomic features of Rhizophagus irregularis, R. cerebriforme, R. diaphanum and Gigaspora rosea, and their symbiotic lifestyle signature.</title>
        <authorList>
            <person name="Morin E."/>
            <person name="San Clemente H."/>
            <person name="Chen E.C.H."/>
            <person name="De La Providencia I."/>
            <person name="Hainaut M."/>
            <person name="Kuo A."/>
            <person name="Kohler A."/>
            <person name="Murat C."/>
            <person name="Tang N."/>
            <person name="Roy S."/>
            <person name="Loubradou J."/>
            <person name="Henrissat B."/>
            <person name="Grigoriev I.V."/>
            <person name="Corradi N."/>
            <person name="Roux C."/>
            <person name="Martin F.M."/>
        </authorList>
    </citation>
    <scope>NUCLEOTIDE SEQUENCE [LARGE SCALE GENOMIC DNA]</scope>
    <source>
        <strain evidence="2 3">DAOM 227022</strain>
    </source>
</reference>
<dbReference type="PANTHER" id="PTHR15600">
    <property type="entry name" value="SACSIN"/>
    <property type="match status" value="1"/>
</dbReference>
<comment type="caution">
    <text evidence="2">The sequence shown here is derived from an EMBL/GenBank/DDBJ whole genome shotgun (WGS) entry which is preliminary data.</text>
</comment>
<gene>
    <name evidence="2" type="ORF">C1645_164769</name>
</gene>
<dbReference type="PANTHER" id="PTHR15600:SF42">
    <property type="entry name" value="SACSIN"/>
    <property type="match status" value="1"/>
</dbReference>
<name>A0A397T274_9GLOM</name>
<feature type="domain" description="Sacsin/Nov" evidence="1">
    <location>
        <begin position="16"/>
        <end position="112"/>
    </location>
</feature>
<evidence type="ECO:0000259" key="1">
    <source>
        <dbReference type="Pfam" id="PF25794"/>
    </source>
</evidence>
<dbReference type="STRING" id="658196.A0A397T274"/>
<dbReference type="InterPro" id="IPR058210">
    <property type="entry name" value="SACS/Nov_dom"/>
</dbReference>
<evidence type="ECO:0000313" key="3">
    <source>
        <dbReference type="Proteomes" id="UP000265703"/>
    </source>
</evidence>